<feature type="region of interest" description="Disordered" evidence="1">
    <location>
        <begin position="534"/>
        <end position="553"/>
    </location>
</feature>
<feature type="compositionally biased region" description="Basic and acidic residues" evidence="1">
    <location>
        <begin position="204"/>
        <end position="214"/>
    </location>
</feature>
<reference evidence="3" key="1">
    <citation type="journal article" date="2018" name="Nat. Microbiol.">
        <title>Leveraging single-cell genomics to expand the fungal tree of life.</title>
        <authorList>
            <person name="Ahrendt S.R."/>
            <person name="Quandt C.A."/>
            <person name="Ciobanu D."/>
            <person name="Clum A."/>
            <person name="Salamov A."/>
            <person name="Andreopoulos B."/>
            <person name="Cheng J.F."/>
            <person name="Woyke T."/>
            <person name="Pelin A."/>
            <person name="Henrissat B."/>
            <person name="Reynolds N.K."/>
            <person name="Benny G.L."/>
            <person name="Smith M.E."/>
            <person name="James T.Y."/>
            <person name="Grigoriev I.V."/>
        </authorList>
    </citation>
    <scope>NUCLEOTIDE SEQUENCE [LARGE SCALE GENOMIC DNA]</scope>
    <source>
        <strain evidence="3">ATCC 52028</strain>
    </source>
</reference>
<accession>A0A4P9X6F1</accession>
<protein>
    <submittedName>
        <fullName evidence="2">Uncharacterized protein</fullName>
    </submittedName>
</protein>
<evidence type="ECO:0000313" key="3">
    <source>
        <dbReference type="Proteomes" id="UP000274922"/>
    </source>
</evidence>
<feature type="compositionally biased region" description="Basic and acidic residues" evidence="1">
    <location>
        <begin position="494"/>
        <end position="503"/>
    </location>
</feature>
<evidence type="ECO:0000313" key="2">
    <source>
        <dbReference type="EMBL" id="RKP00754.1"/>
    </source>
</evidence>
<feature type="region of interest" description="Disordered" evidence="1">
    <location>
        <begin position="198"/>
        <end position="223"/>
    </location>
</feature>
<evidence type="ECO:0000256" key="1">
    <source>
        <dbReference type="SAM" id="MobiDB-lite"/>
    </source>
</evidence>
<name>A0A4P9X6F1_9FUNG</name>
<feature type="region of interest" description="Disordered" evidence="1">
    <location>
        <begin position="1"/>
        <end position="38"/>
    </location>
</feature>
<feature type="compositionally biased region" description="Basic residues" evidence="1">
    <location>
        <begin position="475"/>
        <end position="492"/>
    </location>
</feature>
<feature type="region of interest" description="Disordered" evidence="1">
    <location>
        <begin position="473"/>
        <end position="505"/>
    </location>
</feature>
<organism evidence="2 3">
    <name type="scientific">Caulochytrium protostelioides</name>
    <dbReference type="NCBI Taxonomy" id="1555241"/>
    <lineage>
        <taxon>Eukaryota</taxon>
        <taxon>Fungi</taxon>
        <taxon>Fungi incertae sedis</taxon>
        <taxon>Chytridiomycota</taxon>
        <taxon>Chytridiomycota incertae sedis</taxon>
        <taxon>Chytridiomycetes</taxon>
        <taxon>Caulochytriales</taxon>
        <taxon>Caulochytriaceae</taxon>
        <taxon>Caulochytrium</taxon>
    </lineage>
</organism>
<sequence length="566" mass="58697">MTLRPAHEPPLLRTPSAAPPAPPAPTPTPTPAPASAQASLVDGVGVRRAHRFGHGPTAGPGGWPARGAPLRAAAMTPVWPPPPALWPRPQRATTRVRSTPALLDRRDAEAAAAGRDARRLPSAPARRCATSPVSTAMAAPSPAAASRRVLSASHLWLAPVSAAAAGWPRHPPFVVRTASGCLTLSPAALVVRRSSLQSAPSLSARDHGDVRAGDDGGATESFADPEMRPWALRRYASALPFSLQAPGTAVDASPAPAAPAAAASTSRVATPLPLTAAANLLVHGSEPTAALPPLAAALMVTPPPSLAVCTSWGGPELTSPATTILEDASATLTDITDIEETAAPSFTKPVVARTAVVPAGAAAAAAAASEPTARSPLMVDEPVSEAVSPARSADATTVTGDDMVAWTPSPRQLSVYDTDRVVPPAIEGSCLPLTADALMDAVMPAMDAIDAQASEDNDSVGHVSLDPVRATVQREHRRHHRSPSRQRRHSPCRGHPDAWHPQDSRAASLSEAWPLLMGPSPYVSPAWRGRVQRRLADDETAADTDDDADSRPPTWWQTVVHGMCLC</sequence>
<keyword evidence="3" id="KW-1185">Reference proteome</keyword>
<gene>
    <name evidence="2" type="ORF">CXG81DRAFT_19333</name>
</gene>
<dbReference type="AlphaFoldDB" id="A0A4P9X6F1"/>
<feature type="compositionally biased region" description="Acidic residues" evidence="1">
    <location>
        <begin position="538"/>
        <end position="548"/>
    </location>
</feature>
<feature type="compositionally biased region" description="Pro residues" evidence="1">
    <location>
        <begin position="17"/>
        <end position="32"/>
    </location>
</feature>
<dbReference type="Proteomes" id="UP000274922">
    <property type="component" value="Unassembled WGS sequence"/>
</dbReference>
<proteinExistence type="predicted"/>
<feature type="compositionally biased region" description="Basic and acidic residues" evidence="1">
    <location>
        <begin position="108"/>
        <end position="119"/>
    </location>
</feature>
<feature type="region of interest" description="Disordered" evidence="1">
    <location>
        <begin position="108"/>
        <end position="134"/>
    </location>
</feature>
<dbReference type="EMBL" id="ML014200">
    <property type="protein sequence ID" value="RKP00754.1"/>
    <property type="molecule type" value="Genomic_DNA"/>
</dbReference>